<keyword evidence="2 4" id="KW-0863">Zinc-finger</keyword>
<evidence type="ECO:0000313" key="8">
    <source>
        <dbReference type="Proteomes" id="UP001586593"/>
    </source>
</evidence>
<keyword evidence="8" id="KW-1185">Reference proteome</keyword>
<feature type="domain" description="PHD-type" evidence="6">
    <location>
        <begin position="759"/>
        <end position="807"/>
    </location>
</feature>
<dbReference type="InterPro" id="IPR019787">
    <property type="entry name" value="Znf_PHD-finger"/>
</dbReference>
<dbReference type="Pfam" id="PF00628">
    <property type="entry name" value="PHD"/>
    <property type="match status" value="2"/>
</dbReference>
<evidence type="ECO:0000256" key="5">
    <source>
        <dbReference type="SAM" id="MobiDB-lite"/>
    </source>
</evidence>
<feature type="compositionally biased region" description="Low complexity" evidence="5">
    <location>
        <begin position="457"/>
        <end position="493"/>
    </location>
</feature>
<evidence type="ECO:0000313" key="7">
    <source>
        <dbReference type="EMBL" id="KAL1871874.1"/>
    </source>
</evidence>
<sequence length="1307" mass="139858">MSSSSTRATRSRFSSPQVQTQTNGSAAASSSKSASADGQNGQKSFMQRWLEPPVQVKASYQDAGLVRRGVVEGMAPLGTMPKVGIFRKIATPTETHHATPTRKIILKRPAAAAAAAPSTPTPAPAGNVAEDDTEEEEEEDEEDELVAADEDESRAVVDEGDVFSRRSLTSRDADEDWAPGKARASGYKQQQHSARRSLPRTSISGPATGSAGFRAQHGAAAQSGASQATEGARDVKELQDLADRVVEFAVEEALRHFRYPTAWALRTLYDENYGNAEFLTMLQEVYSQRASAETLAEFVRLMHDKKREGKKDNKGCYYFIPPATNSRFTPHKPKRAPYGNLVRIEMPKLQFDPPSEPKPAGQPEDKPGDEEEEQKSHHEQADGRAKKRRRSSKHTDSPAKMSATHGHSARGKTDSPLRRKTRVNSLSSSSSLSPARSMTPPDEIAEEDEKETEATDIFEVPPSRSSPGAGGDSAPPAAASKSSASSTSAATTAHEPIAKRRRSTAKKHGDVSPVTTTATTTPSSPTTRQQRSASSTTTTTTTTAAAAAAAASASTSGMPAIIEPPVLSDLAPFPSSKKKGSAKDHDAYVFPSKVGTLDENDKKLRLRQRAKNVTNGVVPVPESFSRAPTAGDRRGSAGLSSSYVTPTTRSRTSLPEKSLGPATRATRSSLKRSHDDAAGEDSTSPTAVQFAGSEAASTAADSRAGTPSLRPAKRARTGLRVKTSPMKKKAGTSAGIPRASGERSSPAVNGNVTKEDDNDDYCSSCGGNGELVCCDGCTRSFHLTCVDPPLHEDRMPAEWFCNVCLSTRFPASFPAHRGAFALLLDNLDAKNSSAFRLPAEIRDYFEGVRTGVDGEYEEIVAVTKPSRRRKGEDDQIPDFFRLRDNEGGSVICHMCQKATSENRPIIPCSLCGLWWHIDCLDPPLANPPVLRNWRCPCHVDDLLVKIPGALGPAHKFRKIKGAPAITPAFRRGNINNGYIDVVPDDSDDESGWKDVNTFGKLYKLPEKGIKLDFFSRIRENRKGKPIAPLANRFPVSLGAHAPQPLNSRSLDEQQAALNLAWLSGHDASAVDALVDALIAEADPTVVSLIARGNPTHIKNGALDQIDVQSLRAMLAQMEQLSNRIKSVLHDRSGAEEAPATRETSPSKEGPNTTARAGAKGDAARASMGRGAHCLAAVNGDVDVEDDGKKNLPSPAATEEVTTWTQVEEKEKPVGKTIAVADPGLAEPVAEEATGNNANAVVADGTEEDDEEDGDEDDGEDTAADNSSLPPTRTDEKLQRVEADGNVVMDHGPSSDDKTAVEETVNGV</sequence>
<dbReference type="Gene3D" id="3.30.40.10">
    <property type="entry name" value="Zinc/RING finger domain, C3HC4 (zinc finger)"/>
    <property type="match status" value="1"/>
</dbReference>
<dbReference type="InterPro" id="IPR013083">
    <property type="entry name" value="Znf_RING/FYVE/PHD"/>
</dbReference>
<accession>A0ABR3X802</accession>
<dbReference type="Proteomes" id="UP001586593">
    <property type="component" value="Unassembled WGS sequence"/>
</dbReference>
<comment type="caution">
    <text evidence="7">The sequence shown here is derived from an EMBL/GenBank/DDBJ whole genome shotgun (WGS) entry which is preliminary data.</text>
</comment>
<feature type="compositionally biased region" description="Low complexity" evidence="5">
    <location>
        <begin position="25"/>
        <end position="36"/>
    </location>
</feature>
<feature type="compositionally biased region" description="Basic and acidic residues" evidence="5">
    <location>
        <begin position="1272"/>
        <end position="1282"/>
    </location>
</feature>
<feature type="compositionally biased region" description="Polar residues" evidence="5">
    <location>
        <begin position="638"/>
        <end position="655"/>
    </location>
</feature>
<dbReference type="Gene3D" id="2.30.30.1150">
    <property type="match status" value="1"/>
</dbReference>
<evidence type="ECO:0000256" key="2">
    <source>
        <dbReference type="ARBA" id="ARBA00022771"/>
    </source>
</evidence>
<feature type="compositionally biased region" description="Low complexity" evidence="5">
    <location>
        <begin position="215"/>
        <end position="230"/>
    </location>
</feature>
<evidence type="ECO:0000256" key="1">
    <source>
        <dbReference type="ARBA" id="ARBA00022723"/>
    </source>
</evidence>
<feature type="compositionally biased region" description="Low complexity" evidence="5">
    <location>
        <begin position="511"/>
        <end position="556"/>
    </location>
</feature>
<dbReference type="InterPro" id="IPR001965">
    <property type="entry name" value="Znf_PHD"/>
</dbReference>
<feature type="region of interest" description="Disordered" evidence="5">
    <location>
        <begin position="1"/>
        <end position="50"/>
    </location>
</feature>
<dbReference type="SMART" id="SM00249">
    <property type="entry name" value="PHD"/>
    <property type="match status" value="2"/>
</dbReference>
<dbReference type="InterPro" id="IPR019786">
    <property type="entry name" value="Zinc_finger_PHD-type_CS"/>
</dbReference>
<protein>
    <recommendedName>
        <fullName evidence="6">PHD-type domain-containing protein</fullName>
    </recommendedName>
</protein>
<feature type="compositionally biased region" description="Acidic residues" evidence="5">
    <location>
        <begin position="129"/>
        <end position="152"/>
    </location>
</feature>
<evidence type="ECO:0000256" key="3">
    <source>
        <dbReference type="ARBA" id="ARBA00022833"/>
    </source>
</evidence>
<dbReference type="EMBL" id="JAZHXJ010000148">
    <property type="protein sequence ID" value="KAL1871874.1"/>
    <property type="molecule type" value="Genomic_DNA"/>
</dbReference>
<gene>
    <name evidence="7" type="ORF">VTK73DRAFT_1842</name>
</gene>
<dbReference type="SUPFAM" id="SSF57903">
    <property type="entry name" value="FYVE/PHD zinc finger"/>
    <property type="match status" value="2"/>
</dbReference>
<feature type="region of interest" description="Disordered" evidence="5">
    <location>
        <begin position="1182"/>
        <end position="1209"/>
    </location>
</feature>
<feature type="region of interest" description="Disordered" evidence="5">
    <location>
        <begin position="1128"/>
        <end position="1164"/>
    </location>
</feature>
<feature type="region of interest" description="Disordered" evidence="5">
    <location>
        <begin position="601"/>
        <end position="752"/>
    </location>
</feature>
<feature type="region of interest" description="Disordered" evidence="5">
    <location>
        <begin position="109"/>
        <end position="232"/>
    </location>
</feature>
<feature type="compositionally biased region" description="Basic residues" evidence="5">
    <location>
        <begin position="711"/>
        <end position="730"/>
    </location>
</feature>
<feature type="compositionally biased region" description="Low complexity" evidence="5">
    <location>
        <begin position="1"/>
        <end position="15"/>
    </location>
</feature>
<organism evidence="7 8">
    <name type="scientific">Phialemonium thermophilum</name>
    <dbReference type="NCBI Taxonomy" id="223376"/>
    <lineage>
        <taxon>Eukaryota</taxon>
        <taxon>Fungi</taxon>
        <taxon>Dikarya</taxon>
        <taxon>Ascomycota</taxon>
        <taxon>Pezizomycotina</taxon>
        <taxon>Sordariomycetes</taxon>
        <taxon>Sordariomycetidae</taxon>
        <taxon>Cephalothecales</taxon>
        <taxon>Cephalothecaceae</taxon>
        <taxon>Phialemonium</taxon>
    </lineage>
</organism>
<dbReference type="CDD" id="cd15534">
    <property type="entry name" value="PHD2_PHF12_Rco1"/>
    <property type="match status" value="1"/>
</dbReference>
<dbReference type="PANTHER" id="PTHR47636">
    <property type="entry name" value="TRANSCRIPTIONAL REGULATORY PROTEIN RCO1"/>
    <property type="match status" value="1"/>
</dbReference>
<name>A0ABR3X802_9PEZI</name>
<evidence type="ECO:0000259" key="6">
    <source>
        <dbReference type="PROSITE" id="PS50016"/>
    </source>
</evidence>
<dbReference type="PROSITE" id="PS50016">
    <property type="entry name" value="ZF_PHD_2"/>
    <property type="match status" value="1"/>
</dbReference>
<feature type="compositionally biased region" description="Acidic residues" evidence="5">
    <location>
        <begin position="1244"/>
        <end position="1262"/>
    </location>
</feature>
<feature type="region of interest" description="Disordered" evidence="5">
    <location>
        <begin position="349"/>
        <end position="587"/>
    </location>
</feature>
<feature type="compositionally biased region" description="Acidic residues" evidence="5">
    <location>
        <begin position="443"/>
        <end position="456"/>
    </location>
</feature>
<reference evidence="7 8" key="1">
    <citation type="journal article" date="2024" name="Commun. Biol.">
        <title>Comparative genomic analysis of thermophilic fungi reveals convergent evolutionary adaptations and gene losses.</title>
        <authorList>
            <person name="Steindorff A.S."/>
            <person name="Aguilar-Pontes M.V."/>
            <person name="Robinson A.J."/>
            <person name="Andreopoulos B."/>
            <person name="LaButti K."/>
            <person name="Kuo A."/>
            <person name="Mondo S."/>
            <person name="Riley R."/>
            <person name="Otillar R."/>
            <person name="Haridas S."/>
            <person name="Lipzen A."/>
            <person name="Grimwood J."/>
            <person name="Schmutz J."/>
            <person name="Clum A."/>
            <person name="Reid I.D."/>
            <person name="Moisan M.C."/>
            <person name="Butler G."/>
            <person name="Nguyen T.T.M."/>
            <person name="Dewar K."/>
            <person name="Conant G."/>
            <person name="Drula E."/>
            <person name="Henrissat B."/>
            <person name="Hansel C."/>
            <person name="Singer S."/>
            <person name="Hutchinson M.I."/>
            <person name="de Vries R.P."/>
            <person name="Natvig D.O."/>
            <person name="Powell A.J."/>
            <person name="Tsang A."/>
            <person name="Grigoriev I.V."/>
        </authorList>
    </citation>
    <scope>NUCLEOTIDE SEQUENCE [LARGE SCALE GENOMIC DNA]</scope>
    <source>
        <strain evidence="7 8">ATCC 24622</strain>
    </source>
</reference>
<dbReference type="CDD" id="cd15535">
    <property type="entry name" value="PHD1_Rco1"/>
    <property type="match status" value="1"/>
</dbReference>
<dbReference type="InterPro" id="IPR011011">
    <property type="entry name" value="Znf_FYVE_PHD"/>
</dbReference>
<dbReference type="PROSITE" id="PS01359">
    <property type="entry name" value="ZF_PHD_1"/>
    <property type="match status" value="1"/>
</dbReference>
<feature type="region of interest" description="Disordered" evidence="5">
    <location>
        <begin position="1229"/>
        <end position="1307"/>
    </location>
</feature>
<feature type="compositionally biased region" description="Low complexity" evidence="5">
    <location>
        <begin position="109"/>
        <end position="118"/>
    </location>
</feature>
<proteinExistence type="predicted"/>
<evidence type="ECO:0000256" key="4">
    <source>
        <dbReference type="PROSITE-ProRule" id="PRU00146"/>
    </source>
</evidence>
<dbReference type="PANTHER" id="PTHR47636:SF1">
    <property type="entry name" value="TRANSCRIPTIONAL REGULATORY PROTEIN RCO1"/>
    <property type="match status" value="1"/>
</dbReference>
<feature type="compositionally biased region" description="Polar residues" evidence="5">
    <location>
        <begin position="742"/>
        <end position="752"/>
    </location>
</feature>
<dbReference type="InterPro" id="IPR052819">
    <property type="entry name" value="Chromatin_regulatory_protein"/>
</dbReference>
<feature type="compositionally biased region" description="Basic and acidic residues" evidence="5">
    <location>
        <begin position="374"/>
        <end position="384"/>
    </location>
</feature>
<feature type="compositionally biased region" description="Low complexity" evidence="5">
    <location>
        <begin position="1154"/>
        <end position="1164"/>
    </location>
</feature>
<keyword evidence="3" id="KW-0862">Zinc</keyword>
<keyword evidence="1" id="KW-0479">Metal-binding</keyword>